<evidence type="ECO:0008006" key="3">
    <source>
        <dbReference type="Google" id="ProtNLM"/>
    </source>
</evidence>
<evidence type="ECO:0000313" key="2">
    <source>
        <dbReference type="Proteomes" id="UP001500200"/>
    </source>
</evidence>
<accession>A0ABP9SQF4</accession>
<sequence length="141" mass="15699">MADVFMYVDETGNLDFNGASKGSAASIYFTTFLCKANAYDAVRTRGQMELYKLAWRLHFSEIAKQVSTREDTLYVIAGTFGTNKRSELARESLREVCNAQDRNIILCVWESSSSWGLQVADYALGLSSDVWKSVNARGSSP</sequence>
<keyword evidence="2" id="KW-1185">Reference proteome</keyword>
<reference evidence="2" key="1">
    <citation type="journal article" date="2019" name="Int. J. Syst. Evol. Microbiol.">
        <title>The Global Catalogue of Microorganisms (GCM) 10K type strain sequencing project: providing services to taxonomists for standard genome sequencing and annotation.</title>
        <authorList>
            <consortium name="The Broad Institute Genomics Platform"/>
            <consortium name="The Broad Institute Genome Sequencing Center for Infectious Disease"/>
            <person name="Wu L."/>
            <person name="Ma J."/>
        </authorList>
    </citation>
    <scope>NUCLEOTIDE SEQUENCE [LARGE SCALE GENOMIC DNA]</scope>
    <source>
        <strain evidence="2">JCM 18514</strain>
    </source>
</reference>
<comment type="caution">
    <text evidence="1">The sequence shown here is derived from an EMBL/GenBank/DDBJ whole genome shotgun (WGS) entry which is preliminary data.</text>
</comment>
<organism evidence="1 2">
    <name type="scientific">Arthrobacter gyeryongensis</name>
    <dbReference type="NCBI Taxonomy" id="1650592"/>
    <lineage>
        <taxon>Bacteria</taxon>
        <taxon>Bacillati</taxon>
        <taxon>Actinomycetota</taxon>
        <taxon>Actinomycetes</taxon>
        <taxon>Micrococcales</taxon>
        <taxon>Micrococcaceae</taxon>
        <taxon>Arthrobacter</taxon>
    </lineage>
</organism>
<name>A0ABP9SQF4_9MICC</name>
<proteinExistence type="predicted"/>
<evidence type="ECO:0000313" key="1">
    <source>
        <dbReference type="EMBL" id="GAA5198791.1"/>
    </source>
</evidence>
<dbReference type="Proteomes" id="UP001500200">
    <property type="component" value="Unassembled WGS sequence"/>
</dbReference>
<dbReference type="EMBL" id="BAABKK010000026">
    <property type="protein sequence ID" value="GAA5198791.1"/>
    <property type="molecule type" value="Genomic_DNA"/>
</dbReference>
<dbReference type="RefSeq" id="WP_345451485.1">
    <property type="nucleotide sequence ID" value="NZ_BAABKK010000026.1"/>
</dbReference>
<protein>
    <recommendedName>
        <fullName evidence="3">DUF3800 domain-containing protein</fullName>
    </recommendedName>
</protein>
<gene>
    <name evidence="1" type="ORF">GCM10023346_36900</name>
</gene>